<comment type="caution">
    <text evidence="1">The sequence shown here is derived from an EMBL/GenBank/DDBJ whole genome shotgun (WGS) entry which is preliminary data.</text>
</comment>
<keyword evidence="2" id="KW-1185">Reference proteome</keyword>
<feature type="non-terminal residue" evidence="1">
    <location>
        <position position="34"/>
    </location>
</feature>
<organism evidence="1 2">
    <name type="scientific">Streptomyces ipomoeae 91-03</name>
    <dbReference type="NCBI Taxonomy" id="698759"/>
    <lineage>
        <taxon>Bacteria</taxon>
        <taxon>Bacillati</taxon>
        <taxon>Actinomycetota</taxon>
        <taxon>Actinomycetes</taxon>
        <taxon>Kitasatosporales</taxon>
        <taxon>Streptomycetaceae</taxon>
        <taxon>Streptomyces</taxon>
    </lineage>
</organism>
<sequence>MPSRRGRPTYDCLRLDRDGVTARSRVRREGDVSG</sequence>
<dbReference type="AlphaFoldDB" id="L1L481"/>
<protein>
    <submittedName>
        <fullName evidence="1">UDP-N-acetylenolpyruvoylglucosamine reductase, C-terminal domain protein</fullName>
    </submittedName>
</protein>
<evidence type="ECO:0000313" key="2">
    <source>
        <dbReference type="Proteomes" id="UP000010411"/>
    </source>
</evidence>
<dbReference type="EMBL" id="AEJC01000125">
    <property type="protein sequence ID" value="EKX67722.1"/>
    <property type="molecule type" value="Genomic_DNA"/>
</dbReference>
<accession>L1L481</accession>
<proteinExistence type="predicted"/>
<dbReference type="Proteomes" id="UP000010411">
    <property type="component" value="Unassembled WGS sequence"/>
</dbReference>
<evidence type="ECO:0000313" key="1">
    <source>
        <dbReference type="EMBL" id="EKX67722.1"/>
    </source>
</evidence>
<reference evidence="1 2" key="1">
    <citation type="submission" date="2012-11" db="EMBL/GenBank/DDBJ databases">
        <authorList>
            <person name="Huguet-Tapia J.C."/>
            <person name="Durkin A.S."/>
            <person name="Pettis G.S."/>
            <person name="Badger J.H."/>
        </authorList>
    </citation>
    <scope>NUCLEOTIDE SEQUENCE [LARGE SCALE GENOMIC DNA]</scope>
    <source>
        <strain evidence="1 2">91-03</strain>
    </source>
</reference>
<name>L1L481_9ACTN</name>
<gene>
    <name evidence="1" type="ORF">STRIP9103_05986</name>
</gene>